<evidence type="ECO:0008006" key="4">
    <source>
        <dbReference type="Google" id="ProtNLM"/>
    </source>
</evidence>
<dbReference type="Proteomes" id="UP000803884">
    <property type="component" value="Unassembled WGS sequence"/>
</dbReference>
<dbReference type="AlphaFoldDB" id="A0AB34L3P0"/>
<dbReference type="EMBL" id="JAAQHG020000002">
    <property type="protein sequence ID" value="KAL1590405.1"/>
    <property type="molecule type" value="Genomic_DNA"/>
</dbReference>
<dbReference type="InterPro" id="IPR040632">
    <property type="entry name" value="Sulfotransfer_4"/>
</dbReference>
<evidence type="ECO:0000256" key="1">
    <source>
        <dbReference type="SAM" id="MobiDB-lite"/>
    </source>
</evidence>
<dbReference type="Gene3D" id="3.40.50.300">
    <property type="entry name" value="P-loop containing nucleotide triphosphate hydrolases"/>
    <property type="match status" value="1"/>
</dbReference>
<comment type="caution">
    <text evidence="2">The sequence shown here is derived from an EMBL/GenBank/DDBJ whole genome shotgun (WGS) entry which is preliminary data.</text>
</comment>
<sequence length="295" mass="33913">MSTARERHPELDRTRNDDPRQRTRTVPMEVLSLGYSRTGTMSMAAAFETLGIPSYHWVKMVENPPDTVLWAEALESKFDPTKQNRMALDRGDFDHLMGHVGACTDQPAAVMAEELVAAYPEAKVILVERDVDKWYESFSSTVIAGFENPVIPFVTKIDRTFLGPMFRLFDLASKHYFHVQEKRESWCMNNPAHFEQLRRNAKAAYRAHNELVKRVTPPERLLLFKLEQEWNPLCKFLGKPVPNCPFPRINDAESVTEKISLYIAEGIRRGLVDIAKKAVPIVMLALSVVLWQWRK</sequence>
<keyword evidence="3" id="KW-1185">Reference proteome</keyword>
<protein>
    <recommendedName>
        <fullName evidence="4">P-loop containing nucleoside triphosphate hydrolase protein</fullName>
    </recommendedName>
</protein>
<gene>
    <name evidence="2" type="ORF">WHR41_00933</name>
</gene>
<organism evidence="2 3">
    <name type="scientific">Cladosporium halotolerans</name>
    <dbReference type="NCBI Taxonomy" id="1052096"/>
    <lineage>
        <taxon>Eukaryota</taxon>
        <taxon>Fungi</taxon>
        <taxon>Dikarya</taxon>
        <taxon>Ascomycota</taxon>
        <taxon>Pezizomycotina</taxon>
        <taxon>Dothideomycetes</taxon>
        <taxon>Dothideomycetidae</taxon>
        <taxon>Cladosporiales</taxon>
        <taxon>Cladosporiaceae</taxon>
        <taxon>Cladosporium</taxon>
    </lineage>
</organism>
<dbReference type="PANTHER" id="PTHR36978:SF4">
    <property type="entry name" value="P-LOOP CONTAINING NUCLEOSIDE TRIPHOSPHATE HYDROLASE PROTEIN"/>
    <property type="match status" value="1"/>
</dbReference>
<dbReference type="GeneID" id="96002377"/>
<dbReference type="RefSeq" id="XP_069233510.1">
    <property type="nucleotide sequence ID" value="XM_069369539.1"/>
</dbReference>
<dbReference type="PANTHER" id="PTHR36978">
    <property type="entry name" value="P-LOOP CONTAINING NUCLEOTIDE TRIPHOSPHATE HYDROLASE"/>
    <property type="match status" value="1"/>
</dbReference>
<reference evidence="2 3" key="1">
    <citation type="journal article" date="2020" name="Microbiol. Resour. Announc.">
        <title>Draft Genome Sequence of a Cladosporium Species Isolated from the Mesophotic Ascidian Didemnum maculosum.</title>
        <authorList>
            <person name="Gioti A."/>
            <person name="Siaperas R."/>
            <person name="Nikolaivits E."/>
            <person name="Le Goff G."/>
            <person name="Ouazzani J."/>
            <person name="Kotoulas G."/>
            <person name="Topakas E."/>
        </authorList>
    </citation>
    <scope>NUCLEOTIDE SEQUENCE [LARGE SCALE GENOMIC DNA]</scope>
    <source>
        <strain evidence="2 3">TM138-S3</strain>
    </source>
</reference>
<proteinExistence type="predicted"/>
<dbReference type="SUPFAM" id="SSF52540">
    <property type="entry name" value="P-loop containing nucleoside triphosphate hydrolases"/>
    <property type="match status" value="1"/>
</dbReference>
<feature type="compositionally biased region" description="Basic and acidic residues" evidence="1">
    <location>
        <begin position="1"/>
        <end position="21"/>
    </location>
</feature>
<dbReference type="Pfam" id="PF17784">
    <property type="entry name" value="Sulfotransfer_4"/>
    <property type="match status" value="1"/>
</dbReference>
<name>A0AB34L3P0_9PEZI</name>
<feature type="region of interest" description="Disordered" evidence="1">
    <location>
        <begin position="1"/>
        <end position="25"/>
    </location>
</feature>
<dbReference type="InterPro" id="IPR027417">
    <property type="entry name" value="P-loop_NTPase"/>
</dbReference>
<evidence type="ECO:0000313" key="3">
    <source>
        <dbReference type="Proteomes" id="UP000803884"/>
    </source>
</evidence>
<accession>A0AB34L3P0</accession>
<evidence type="ECO:0000313" key="2">
    <source>
        <dbReference type="EMBL" id="KAL1590405.1"/>
    </source>
</evidence>